<keyword evidence="2" id="KW-1185">Reference proteome</keyword>
<dbReference type="EMBL" id="CP093346">
    <property type="protein sequence ID" value="WOG95252.1"/>
    <property type="molecule type" value="Genomic_DNA"/>
</dbReference>
<accession>A0A175YA34</accession>
<protein>
    <submittedName>
        <fullName evidence="1">Uncharacterized protein</fullName>
    </submittedName>
</protein>
<gene>
    <name evidence="1" type="ORF">DCAR_0414564</name>
</gene>
<name>A0A175YA34_DAUCS</name>
<sequence>MYRRVKRVSRVVNSAVGSFSNSSSCSLTLTKGRLTCFFRPVDLQKSNDVGGDFMKWGSLSYIWRSSFASGYEPLIQKPLGEIIDIRKAVLQSPEDLADFWDDGVFYRCYFN</sequence>
<dbReference type="Gramene" id="KZM80444">
    <property type="protein sequence ID" value="KZM80444"/>
    <property type="gene ID" value="DCAR_032321"/>
</dbReference>
<proteinExistence type="predicted"/>
<reference evidence="1" key="2">
    <citation type="submission" date="2022-03" db="EMBL/GenBank/DDBJ databases">
        <title>Draft title - Genomic analysis of global carrot germplasm unveils the trajectory of domestication and the origin of high carotenoid orange carrot.</title>
        <authorList>
            <person name="Iorizzo M."/>
            <person name="Ellison S."/>
            <person name="Senalik D."/>
            <person name="Macko-Podgorni A."/>
            <person name="Grzebelus D."/>
            <person name="Bostan H."/>
            <person name="Rolling W."/>
            <person name="Curaba J."/>
            <person name="Simon P."/>
        </authorList>
    </citation>
    <scope>NUCLEOTIDE SEQUENCE</scope>
    <source>
        <tissue evidence="1">Leaf</tissue>
    </source>
</reference>
<dbReference type="AlphaFoldDB" id="A0A175YA34"/>
<evidence type="ECO:0000313" key="2">
    <source>
        <dbReference type="Proteomes" id="UP000077755"/>
    </source>
</evidence>
<reference evidence="1" key="1">
    <citation type="journal article" date="2016" name="Nat. Genet.">
        <title>A high-quality carrot genome assembly provides new insights into carotenoid accumulation and asterid genome evolution.</title>
        <authorList>
            <person name="Iorizzo M."/>
            <person name="Ellison S."/>
            <person name="Senalik D."/>
            <person name="Zeng P."/>
            <person name="Satapoomin P."/>
            <person name="Huang J."/>
            <person name="Bowman M."/>
            <person name="Iovene M."/>
            <person name="Sanseverino W."/>
            <person name="Cavagnaro P."/>
            <person name="Yildiz M."/>
            <person name="Macko-Podgorni A."/>
            <person name="Moranska E."/>
            <person name="Grzebelus E."/>
            <person name="Grzebelus D."/>
            <person name="Ashrafi H."/>
            <person name="Zheng Z."/>
            <person name="Cheng S."/>
            <person name="Spooner D."/>
            <person name="Van Deynze A."/>
            <person name="Simon P."/>
        </authorList>
    </citation>
    <scope>NUCLEOTIDE SEQUENCE</scope>
    <source>
        <tissue evidence="1">Leaf</tissue>
    </source>
</reference>
<dbReference type="Proteomes" id="UP000077755">
    <property type="component" value="Chromosome 4"/>
</dbReference>
<organism evidence="1 2">
    <name type="scientific">Daucus carota subsp. sativus</name>
    <name type="common">Carrot</name>
    <dbReference type="NCBI Taxonomy" id="79200"/>
    <lineage>
        <taxon>Eukaryota</taxon>
        <taxon>Viridiplantae</taxon>
        <taxon>Streptophyta</taxon>
        <taxon>Embryophyta</taxon>
        <taxon>Tracheophyta</taxon>
        <taxon>Spermatophyta</taxon>
        <taxon>Magnoliopsida</taxon>
        <taxon>eudicotyledons</taxon>
        <taxon>Gunneridae</taxon>
        <taxon>Pentapetalae</taxon>
        <taxon>asterids</taxon>
        <taxon>campanulids</taxon>
        <taxon>Apiales</taxon>
        <taxon>Apiaceae</taxon>
        <taxon>Apioideae</taxon>
        <taxon>Scandiceae</taxon>
        <taxon>Daucinae</taxon>
        <taxon>Daucus</taxon>
        <taxon>Daucus sect. Daucus</taxon>
    </lineage>
</organism>
<evidence type="ECO:0000313" key="1">
    <source>
        <dbReference type="EMBL" id="WOG95252.1"/>
    </source>
</evidence>